<protein>
    <submittedName>
        <fullName evidence="1">Uncharacterized protein</fullName>
    </submittedName>
</protein>
<evidence type="ECO:0000313" key="1">
    <source>
        <dbReference type="EMBL" id="KAJ8104742.1"/>
    </source>
</evidence>
<dbReference type="Proteomes" id="UP001153331">
    <property type="component" value="Unassembled WGS sequence"/>
</dbReference>
<comment type="caution">
    <text evidence="1">The sequence shown here is derived from an EMBL/GenBank/DDBJ whole genome shotgun (WGS) entry which is preliminary data.</text>
</comment>
<keyword evidence="2" id="KW-1185">Reference proteome</keyword>
<accession>A0ACC2HNY5</accession>
<organism evidence="1 2">
    <name type="scientific">Boeremia exigua</name>
    <dbReference type="NCBI Taxonomy" id="749465"/>
    <lineage>
        <taxon>Eukaryota</taxon>
        <taxon>Fungi</taxon>
        <taxon>Dikarya</taxon>
        <taxon>Ascomycota</taxon>
        <taxon>Pezizomycotina</taxon>
        <taxon>Dothideomycetes</taxon>
        <taxon>Pleosporomycetidae</taxon>
        <taxon>Pleosporales</taxon>
        <taxon>Pleosporineae</taxon>
        <taxon>Didymellaceae</taxon>
        <taxon>Boeremia</taxon>
    </lineage>
</organism>
<evidence type="ECO:0000313" key="2">
    <source>
        <dbReference type="Proteomes" id="UP001153331"/>
    </source>
</evidence>
<gene>
    <name evidence="1" type="ORF">OPT61_g10596</name>
</gene>
<sequence length="616" mass="68738">MEGQRRVGGARALADVGAPALPSDGDHVCYDNLVANDSMANNMAMLRASHVAQPDVVAAKGCRRINSTSEASNAHVETTTRCVHSAAACLYSDLKYSEDLFNYTRGRFVCNEQYEMSQRHVRFNVNELARCAADAVGAKSCVSVSKYPDGMYNKSMLLTMDDGSRVVAKVPNPNAGLPHFTTASEVATMEFARNVLGNPVPKVLAWSSQAHESPVGAEYIIMERVAGVELGHVWPEMAIKERFDVVKAIAGFQKSWTSISFAKYGSLYFRSDLNDVPDGQPLYVDADGNHVKNTRYAIGPLTGREYFDNGRGTVDFDRGPWTTLEAYHTAIGQREISCVERLPELPKSPVTLCGPGTYQPTRANKLKALRYYLNITRQLLPTDTRISSAHLWHTDLHPENIFVNPSDPTKVVGLIDWQSTEVSPLYFHARHPHLLDYAGSPMNRLERPQWKALDGLDPAARQQAETLYLQQSLASLYNTLTHHKNPRLYDALQFQNTDAYFLLLVARNLLVDGEVPYLSQLAELEQTWNEISGDGSSSPFTFSEEEREELDADMEGVALGMQAMRQIRDSLGELFPEQGIVKHERQTALFLPYISSETACKLTVNLMFRLLFQNIM</sequence>
<dbReference type="EMBL" id="JAPHNI010001834">
    <property type="protein sequence ID" value="KAJ8104742.1"/>
    <property type="molecule type" value="Genomic_DNA"/>
</dbReference>
<name>A0ACC2HNY5_9PLEO</name>
<proteinExistence type="predicted"/>
<reference evidence="1" key="1">
    <citation type="submission" date="2022-11" db="EMBL/GenBank/DDBJ databases">
        <title>Genome Sequence of Boeremia exigua.</title>
        <authorList>
            <person name="Buettner E."/>
        </authorList>
    </citation>
    <scope>NUCLEOTIDE SEQUENCE</scope>
    <source>
        <strain evidence="1">CU02</strain>
    </source>
</reference>